<dbReference type="InterPro" id="IPR051531">
    <property type="entry name" value="N-acetyltransferase"/>
</dbReference>
<evidence type="ECO:0000313" key="3">
    <source>
        <dbReference type="Proteomes" id="UP000501534"/>
    </source>
</evidence>
<accession>A0A6M4GUJ4</accession>
<name>A0A6M4GUJ4_9PROT</name>
<keyword evidence="3" id="KW-1185">Reference proteome</keyword>
<dbReference type="InterPro" id="IPR000182">
    <property type="entry name" value="GNAT_dom"/>
</dbReference>
<dbReference type="KEGG" id="uru:DSM104443_00304"/>
<sequence>MHSLETQRLRLRPLVADDAPFIIELLNDPDWIRFIGDRKVRTLEDARGYIDRTCAMYERHGVGSLLAEVKRTGESAGISGLIRREGLEDADIGFAFLPRFRGRGYAYEAAAACIDHGRRELGFTRIVAINSRDNEHSAKLLEKLGLRFEKIVTMPGDPEELRLYAT</sequence>
<dbReference type="SUPFAM" id="SSF55729">
    <property type="entry name" value="Acyl-CoA N-acyltransferases (Nat)"/>
    <property type="match status" value="1"/>
</dbReference>
<evidence type="ECO:0000313" key="2">
    <source>
        <dbReference type="EMBL" id="QJR09267.1"/>
    </source>
</evidence>
<dbReference type="Pfam" id="PF13302">
    <property type="entry name" value="Acetyltransf_3"/>
    <property type="match status" value="1"/>
</dbReference>
<proteinExistence type="predicted"/>
<organism evidence="2 3">
    <name type="scientific">Usitatibacter rugosus</name>
    <dbReference type="NCBI Taxonomy" id="2732067"/>
    <lineage>
        <taxon>Bacteria</taxon>
        <taxon>Pseudomonadati</taxon>
        <taxon>Pseudomonadota</taxon>
        <taxon>Betaproteobacteria</taxon>
        <taxon>Nitrosomonadales</taxon>
        <taxon>Usitatibacteraceae</taxon>
        <taxon>Usitatibacter</taxon>
    </lineage>
</organism>
<evidence type="ECO:0000259" key="1">
    <source>
        <dbReference type="PROSITE" id="PS51186"/>
    </source>
</evidence>
<dbReference type="Gene3D" id="3.40.630.30">
    <property type="match status" value="1"/>
</dbReference>
<dbReference type="PANTHER" id="PTHR43792:SF1">
    <property type="entry name" value="N-ACETYLTRANSFERASE DOMAIN-CONTAINING PROTEIN"/>
    <property type="match status" value="1"/>
</dbReference>
<dbReference type="Proteomes" id="UP000501534">
    <property type="component" value="Chromosome"/>
</dbReference>
<reference evidence="2 3" key="1">
    <citation type="submission" date="2020-04" db="EMBL/GenBank/DDBJ databases">
        <title>Usitatibacter rugosus gen. nov., sp. nov. and Usitatibacter palustris sp. nov., novel members of Usitatibacteraceae fam. nov. within the order Nitrosomonadales isolated from soil.</title>
        <authorList>
            <person name="Huber K.J."/>
            <person name="Neumann-Schaal M."/>
            <person name="Geppert A."/>
            <person name="Luckner M."/>
            <person name="Wanner G."/>
            <person name="Overmann J."/>
        </authorList>
    </citation>
    <scope>NUCLEOTIDE SEQUENCE [LARGE SCALE GENOMIC DNA]</scope>
    <source>
        <strain evidence="2 3">0125_3</strain>
    </source>
</reference>
<protein>
    <recommendedName>
        <fullName evidence="1">N-acetyltransferase domain-containing protein</fullName>
    </recommendedName>
</protein>
<dbReference type="EMBL" id="CP053069">
    <property type="protein sequence ID" value="QJR09267.1"/>
    <property type="molecule type" value="Genomic_DNA"/>
</dbReference>
<dbReference type="RefSeq" id="WP_171088971.1">
    <property type="nucleotide sequence ID" value="NZ_CP053069.1"/>
</dbReference>
<feature type="domain" description="N-acetyltransferase" evidence="1">
    <location>
        <begin position="9"/>
        <end position="166"/>
    </location>
</feature>
<dbReference type="InterPro" id="IPR016181">
    <property type="entry name" value="Acyl_CoA_acyltransferase"/>
</dbReference>
<dbReference type="PROSITE" id="PS51186">
    <property type="entry name" value="GNAT"/>
    <property type="match status" value="1"/>
</dbReference>
<dbReference type="GO" id="GO:0016747">
    <property type="term" value="F:acyltransferase activity, transferring groups other than amino-acyl groups"/>
    <property type="evidence" value="ECO:0007669"/>
    <property type="project" value="InterPro"/>
</dbReference>
<dbReference type="AlphaFoldDB" id="A0A6M4GUJ4"/>
<dbReference type="PANTHER" id="PTHR43792">
    <property type="entry name" value="GNAT FAMILY, PUTATIVE (AFU_ORTHOLOGUE AFUA_3G00765)-RELATED-RELATED"/>
    <property type="match status" value="1"/>
</dbReference>
<gene>
    <name evidence="2" type="ORF">DSM104443_00304</name>
</gene>